<evidence type="ECO:0000313" key="2">
    <source>
        <dbReference type="Proteomes" id="UP000461670"/>
    </source>
</evidence>
<accession>A0A7V8JQI1</accession>
<dbReference type="CDD" id="cd24049">
    <property type="entry name" value="ASKHA_NBD_PilM"/>
    <property type="match status" value="1"/>
</dbReference>
<evidence type="ECO:0000313" key="1">
    <source>
        <dbReference type="EMBL" id="KAF1021304.1"/>
    </source>
</evidence>
<dbReference type="Gene3D" id="3.30.1490.300">
    <property type="match status" value="1"/>
</dbReference>
<dbReference type="NCBIfam" id="TIGR01175">
    <property type="entry name" value="pilM"/>
    <property type="match status" value="1"/>
</dbReference>
<organism evidence="1 2">
    <name type="scientific">Paracidovorax wautersii</name>
    <dbReference type="NCBI Taxonomy" id="1177982"/>
    <lineage>
        <taxon>Bacteria</taxon>
        <taxon>Pseudomonadati</taxon>
        <taxon>Pseudomonadota</taxon>
        <taxon>Betaproteobacteria</taxon>
        <taxon>Burkholderiales</taxon>
        <taxon>Comamonadaceae</taxon>
        <taxon>Paracidovorax</taxon>
    </lineage>
</organism>
<dbReference type="Pfam" id="PF11104">
    <property type="entry name" value="PilM_2"/>
    <property type="match status" value="1"/>
</dbReference>
<name>A0A7V8JQI1_9BURK</name>
<gene>
    <name evidence="1" type="ORF">GAK30_01924</name>
</gene>
<dbReference type="InterPro" id="IPR043129">
    <property type="entry name" value="ATPase_NBD"/>
</dbReference>
<dbReference type="SUPFAM" id="SSF53067">
    <property type="entry name" value="Actin-like ATPase domain"/>
    <property type="match status" value="2"/>
</dbReference>
<dbReference type="PIRSF" id="PIRSF019169">
    <property type="entry name" value="PilM"/>
    <property type="match status" value="1"/>
</dbReference>
<dbReference type="PANTHER" id="PTHR32432:SF3">
    <property type="entry name" value="ETHANOLAMINE UTILIZATION PROTEIN EUTJ"/>
    <property type="match status" value="1"/>
</dbReference>
<reference evidence="2" key="1">
    <citation type="journal article" date="2020" name="MBio">
        <title>Horizontal gene transfer to a defensive symbiont with a reduced genome amongst a multipartite beetle microbiome.</title>
        <authorList>
            <person name="Waterworth S.C."/>
            <person name="Florez L.V."/>
            <person name="Rees E.R."/>
            <person name="Hertweck C."/>
            <person name="Kaltenpoth M."/>
            <person name="Kwan J.C."/>
        </authorList>
    </citation>
    <scope>NUCLEOTIDE SEQUENCE [LARGE SCALE GENOMIC DNA]</scope>
</reference>
<sequence>MRSLFQRASTPVLGVDVSPSAIKVVELARLRGGAFVLRHCAIEPLARGWVAADGVFDAFEAIAAALRRAVLRSGSRARQAVLALPSSGVLTRRIVLPASLHGPALAARVEAEASQSMPFPVEDVSLDFYPADAPDLAADSQAIWVAACRRDRVQDCAGLAEAASLEATVVDVDSHAARRAAWRLAQATGVAAASHWALVEIGARRTTLHVLQGDEVLHERDHAFGGESLTQRLAGHYGFTPEEAERQKREAGLPDDVGRTVLPPYHQALAHDIARGLREWLTAVPASPIRQILLAGGGAAPVGLAQTLAALTACDCRRADPFAGMTLGPGVDAEALHAQAPSYLTACGLALRGLGA</sequence>
<dbReference type="InterPro" id="IPR005883">
    <property type="entry name" value="PilM"/>
</dbReference>
<dbReference type="EMBL" id="WNDQ01000023">
    <property type="protein sequence ID" value="KAF1021304.1"/>
    <property type="molecule type" value="Genomic_DNA"/>
</dbReference>
<dbReference type="InterPro" id="IPR050696">
    <property type="entry name" value="FtsA/MreB"/>
</dbReference>
<dbReference type="PANTHER" id="PTHR32432">
    <property type="entry name" value="CELL DIVISION PROTEIN FTSA-RELATED"/>
    <property type="match status" value="1"/>
</dbReference>
<evidence type="ECO:0008006" key="3">
    <source>
        <dbReference type="Google" id="ProtNLM"/>
    </source>
</evidence>
<comment type="caution">
    <text evidence="1">The sequence shown here is derived from an EMBL/GenBank/DDBJ whole genome shotgun (WGS) entry which is preliminary data.</text>
</comment>
<dbReference type="Gene3D" id="3.30.420.40">
    <property type="match status" value="2"/>
</dbReference>
<protein>
    <recommendedName>
        <fullName evidence="3">Type IV pilus assembly protein PilM</fullName>
    </recommendedName>
</protein>
<dbReference type="AlphaFoldDB" id="A0A7V8JQI1"/>
<proteinExistence type="predicted"/>
<dbReference type="Proteomes" id="UP000461670">
    <property type="component" value="Unassembled WGS sequence"/>
</dbReference>